<name>A0A5N6NPL2_9ASTR</name>
<comment type="caution">
    <text evidence="1">The sequence shown here is derived from an EMBL/GenBank/DDBJ whole genome shotgun (WGS) entry which is preliminary data.</text>
</comment>
<protein>
    <submittedName>
        <fullName evidence="1">Uncharacterized protein</fullName>
    </submittedName>
</protein>
<gene>
    <name evidence="1" type="ORF">E3N88_19249</name>
</gene>
<sequence>MATPEISCAGVKSQQLGAGFSKEKVEEGLAGGGGCRTPSLIWLPIEHTVCVGSWGWRLECERWRWTGLGIAGAEPGVVAGGVRWSFIGGQGWELSRNFGRGKNGLKESGGYKATGKFRVG</sequence>
<evidence type="ECO:0000313" key="1">
    <source>
        <dbReference type="EMBL" id="KAD4982578.1"/>
    </source>
</evidence>
<dbReference type="Proteomes" id="UP000326396">
    <property type="component" value="Linkage Group LG18"/>
</dbReference>
<dbReference type="AlphaFoldDB" id="A0A5N6NPL2"/>
<keyword evidence="2" id="KW-1185">Reference proteome</keyword>
<proteinExistence type="predicted"/>
<organism evidence="1 2">
    <name type="scientific">Mikania micrantha</name>
    <name type="common">bitter vine</name>
    <dbReference type="NCBI Taxonomy" id="192012"/>
    <lineage>
        <taxon>Eukaryota</taxon>
        <taxon>Viridiplantae</taxon>
        <taxon>Streptophyta</taxon>
        <taxon>Embryophyta</taxon>
        <taxon>Tracheophyta</taxon>
        <taxon>Spermatophyta</taxon>
        <taxon>Magnoliopsida</taxon>
        <taxon>eudicotyledons</taxon>
        <taxon>Gunneridae</taxon>
        <taxon>Pentapetalae</taxon>
        <taxon>asterids</taxon>
        <taxon>campanulids</taxon>
        <taxon>Asterales</taxon>
        <taxon>Asteraceae</taxon>
        <taxon>Asteroideae</taxon>
        <taxon>Heliantheae alliance</taxon>
        <taxon>Eupatorieae</taxon>
        <taxon>Mikania</taxon>
    </lineage>
</organism>
<reference evidence="1 2" key="1">
    <citation type="submission" date="2019-05" db="EMBL/GenBank/DDBJ databases">
        <title>Mikania micrantha, genome provides insights into the molecular mechanism of rapid growth.</title>
        <authorList>
            <person name="Liu B."/>
        </authorList>
    </citation>
    <scope>NUCLEOTIDE SEQUENCE [LARGE SCALE GENOMIC DNA]</scope>
    <source>
        <strain evidence="1">NLD-2019</strain>
        <tissue evidence="1">Leaf</tissue>
    </source>
</reference>
<dbReference type="EMBL" id="SZYD01000010">
    <property type="protein sequence ID" value="KAD4982578.1"/>
    <property type="molecule type" value="Genomic_DNA"/>
</dbReference>
<evidence type="ECO:0000313" key="2">
    <source>
        <dbReference type="Proteomes" id="UP000326396"/>
    </source>
</evidence>
<accession>A0A5N6NPL2</accession>